<dbReference type="GO" id="GO:0008047">
    <property type="term" value="F:enzyme activator activity"/>
    <property type="evidence" value="ECO:0007669"/>
    <property type="project" value="InterPro"/>
</dbReference>
<dbReference type="PANTHER" id="PTHR30302:SF1">
    <property type="entry name" value="HYDROGENASE 2 MATURATION PROTEASE"/>
    <property type="match status" value="1"/>
</dbReference>
<sequence length="173" mass="18628">MHEQLLIIGCGNLLRGDDAVGPVLVRRLLELGLPPGVGVADAGTSGMDVAFRMRGIENVILVDAACTGAEPGTIYAVPGSVVEQLPPLTGINLHAFRWDHALAFGRWLLKDAYPRSVQVYLIEGTDFTIGAPLSPAVAARMEDLAQHLSRNPWQPYLGHRIVDEDRDNGELAA</sequence>
<dbReference type="InterPro" id="IPR000671">
    <property type="entry name" value="Peptidase_A31"/>
</dbReference>
<dbReference type="InterPro" id="IPR023430">
    <property type="entry name" value="Pept_HybD-like_dom_sf"/>
</dbReference>
<organism evidence="5 6">
    <name type="scientific">Chloroflexus islandicus</name>
    <dbReference type="NCBI Taxonomy" id="1707952"/>
    <lineage>
        <taxon>Bacteria</taxon>
        <taxon>Bacillati</taxon>
        <taxon>Chloroflexota</taxon>
        <taxon>Chloroflexia</taxon>
        <taxon>Chloroflexales</taxon>
        <taxon>Chloroflexineae</taxon>
        <taxon>Chloroflexaceae</taxon>
        <taxon>Chloroflexus</taxon>
    </lineage>
</organism>
<evidence type="ECO:0000256" key="4">
    <source>
        <dbReference type="ARBA" id="ARBA00022801"/>
    </source>
</evidence>
<keyword evidence="6" id="KW-1185">Reference proteome</keyword>
<dbReference type="NCBIfam" id="TIGR00072">
    <property type="entry name" value="hydrog_prot"/>
    <property type="match status" value="1"/>
</dbReference>
<name>A0A178MI38_9CHLR</name>
<protein>
    <submittedName>
        <fullName evidence="5">Peptidase M52</fullName>
    </submittedName>
</protein>
<dbReference type="PRINTS" id="PR00446">
    <property type="entry name" value="HYDRGNUPTAKE"/>
</dbReference>
<dbReference type="FunFam" id="3.40.50.1450:FF:000006">
    <property type="entry name" value="Hydrogenase maturation protease"/>
    <property type="match status" value="1"/>
</dbReference>
<dbReference type="EMBL" id="LWQS01000032">
    <property type="protein sequence ID" value="OAN48372.1"/>
    <property type="molecule type" value="Genomic_DNA"/>
</dbReference>
<evidence type="ECO:0000313" key="5">
    <source>
        <dbReference type="EMBL" id="OAN48372.1"/>
    </source>
</evidence>
<dbReference type="GO" id="GO:0004190">
    <property type="term" value="F:aspartic-type endopeptidase activity"/>
    <property type="evidence" value="ECO:0007669"/>
    <property type="project" value="UniProtKB-KW"/>
</dbReference>
<accession>A0A178MI38</accession>
<proteinExistence type="inferred from homology"/>
<keyword evidence="3" id="KW-0064">Aspartyl protease</keyword>
<comment type="caution">
    <text evidence="5">The sequence shown here is derived from an EMBL/GenBank/DDBJ whole genome shotgun (WGS) entry which is preliminary data.</text>
</comment>
<dbReference type="Pfam" id="PF01750">
    <property type="entry name" value="HycI"/>
    <property type="match status" value="1"/>
</dbReference>
<reference evidence="5 6" key="1">
    <citation type="submission" date="2016-04" db="EMBL/GenBank/DDBJ databases">
        <title>Chloroflexus islandicus sp. nov., a thermophilic filamentous anoxygenic phototrophic bacterium from geyser Strokkur (Iceland).</title>
        <authorList>
            <person name="Gaisin V.A."/>
            <person name="Kalashnikov A.M."/>
            <person name="Sukhacheva M.V."/>
            <person name="Grouzdev D.S."/>
            <person name="Ivanov T.M."/>
            <person name="Kuznetsov B."/>
            <person name="Gorlenko V.M."/>
        </authorList>
    </citation>
    <scope>NUCLEOTIDE SEQUENCE [LARGE SCALE GENOMIC DNA]</scope>
    <source>
        <strain evidence="6">isl-2</strain>
    </source>
</reference>
<dbReference type="Proteomes" id="UP000078287">
    <property type="component" value="Unassembled WGS sequence"/>
</dbReference>
<dbReference type="PANTHER" id="PTHR30302">
    <property type="entry name" value="HYDROGENASE 1 MATURATION PROTEASE"/>
    <property type="match status" value="1"/>
</dbReference>
<evidence type="ECO:0000256" key="2">
    <source>
        <dbReference type="ARBA" id="ARBA00022670"/>
    </source>
</evidence>
<dbReference type="AlphaFoldDB" id="A0A178MI38"/>
<dbReference type="SUPFAM" id="SSF53163">
    <property type="entry name" value="HybD-like"/>
    <property type="match status" value="1"/>
</dbReference>
<evidence type="ECO:0000256" key="1">
    <source>
        <dbReference type="ARBA" id="ARBA00006814"/>
    </source>
</evidence>
<evidence type="ECO:0000313" key="6">
    <source>
        <dbReference type="Proteomes" id="UP000078287"/>
    </source>
</evidence>
<keyword evidence="4" id="KW-0378">Hydrolase</keyword>
<dbReference type="OrthoDB" id="9794619at2"/>
<comment type="similarity">
    <text evidence="1">Belongs to the peptidase A31 family.</text>
</comment>
<dbReference type="Gene3D" id="3.40.50.1450">
    <property type="entry name" value="HybD-like"/>
    <property type="match status" value="1"/>
</dbReference>
<gene>
    <name evidence="5" type="ORF">A6A03_08300</name>
</gene>
<dbReference type="RefSeq" id="WP_066783089.1">
    <property type="nucleotide sequence ID" value="NZ_LWQS01000032.1"/>
</dbReference>
<evidence type="ECO:0000256" key="3">
    <source>
        <dbReference type="ARBA" id="ARBA00022750"/>
    </source>
</evidence>
<keyword evidence="2" id="KW-0645">Protease</keyword>
<dbReference type="STRING" id="1707952.A6A03_08300"/>
<dbReference type="GO" id="GO:0016485">
    <property type="term" value="P:protein processing"/>
    <property type="evidence" value="ECO:0007669"/>
    <property type="project" value="TreeGrafter"/>
</dbReference>